<dbReference type="AlphaFoldDB" id="A0A2G8RZW5"/>
<dbReference type="PANTHER" id="PTHR33129:SF1">
    <property type="entry name" value="ATP-BINDING PROTEIN"/>
    <property type="match status" value="1"/>
</dbReference>
<dbReference type="PANTHER" id="PTHR33129">
    <property type="entry name" value="PROTEIN KINASE DOMAIN-CONTAINING PROTEIN-RELATED"/>
    <property type="match status" value="1"/>
</dbReference>
<name>A0A2G8RZW5_9APHY</name>
<keyword evidence="2" id="KW-1185">Reference proteome</keyword>
<dbReference type="Gene3D" id="3.40.50.300">
    <property type="entry name" value="P-loop containing nucleotide triphosphate hydrolases"/>
    <property type="match status" value="1"/>
</dbReference>
<accession>A0A2G8RZW5</accession>
<sequence>MVREEYLELWDFLKDAYNGKHYEGLVVTGQPGIGKTRFLHYALARALKEHIPVAFCDGAQSYYFCDATGCRLYSTADRVLHKVEPGKFFLALVDSNAAVKSPPQVFIDRSQFCYTVQATSPQPDRWRNWAKEREAAEYWVMSPWVKSEVRKLQNFCEQEGPCPWKDSEADYYSPLELFDSLGPSPRACFSVRGRRRIAGPEEDFFEYLRPDDALRHVDDFIAALTTSMVTPVRQGENFHRLFFASKPYDTSNPMPYGPQFHYTIPTDLISRLLFKYFNKRSLEEQLALLSKFAPYPQLMGLVLEPLVLMFLTSSEDPIPCHLVSGLTIMLRPRLRTVDLQVDPDIAIEVRHNDIHVPRGGFPSLDAFIIIIDKDPKQILLLQMTVASTHKVVSKGVAAIIKLIEQSTESENYSFKFIFVTPGPSGEKMAKKLENIKIRIRGPPSVDVEAGWIETGSLLGPCPEEILRQLQRFDTDNVVLDNDGYEEPPQKLARTTL</sequence>
<evidence type="ECO:0000313" key="2">
    <source>
        <dbReference type="Proteomes" id="UP000230002"/>
    </source>
</evidence>
<dbReference type="InterPro" id="IPR027417">
    <property type="entry name" value="P-loop_NTPase"/>
</dbReference>
<proteinExistence type="predicted"/>
<organism evidence="1 2">
    <name type="scientific">Ganoderma sinense ZZ0214-1</name>
    <dbReference type="NCBI Taxonomy" id="1077348"/>
    <lineage>
        <taxon>Eukaryota</taxon>
        <taxon>Fungi</taxon>
        <taxon>Dikarya</taxon>
        <taxon>Basidiomycota</taxon>
        <taxon>Agaricomycotina</taxon>
        <taxon>Agaricomycetes</taxon>
        <taxon>Polyporales</taxon>
        <taxon>Polyporaceae</taxon>
        <taxon>Ganoderma</taxon>
    </lineage>
</organism>
<reference evidence="1 2" key="1">
    <citation type="journal article" date="2015" name="Sci. Rep.">
        <title>Chromosome-level genome map provides insights into diverse defense mechanisms in the medicinal fungus Ganoderma sinense.</title>
        <authorList>
            <person name="Zhu Y."/>
            <person name="Xu J."/>
            <person name="Sun C."/>
            <person name="Zhou S."/>
            <person name="Xu H."/>
            <person name="Nelson D.R."/>
            <person name="Qian J."/>
            <person name="Song J."/>
            <person name="Luo H."/>
            <person name="Xiang L."/>
            <person name="Li Y."/>
            <person name="Xu Z."/>
            <person name="Ji A."/>
            <person name="Wang L."/>
            <person name="Lu S."/>
            <person name="Hayward A."/>
            <person name="Sun W."/>
            <person name="Li X."/>
            <person name="Schwartz D.C."/>
            <person name="Wang Y."/>
            <person name="Chen S."/>
        </authorList>
    </citation>
    <scope>NUCLEOTIDE SEQUENCE [LARGE SCALE GENOMIC DNA]</scope>
    <source>
        <strain evidence="1 2">ZZ0214-1</strain>
    </source>
</reference>
<gene>
    <name evidence="1" type="ORF">GSI_11028</name>
</gene>
<evidence type="ECO:0000313" key="1">
    <source>
        <dbReference type="EMBL" id="PIL26848.1"/>
    </source>
</evidence>
<comment type="caution">
    <text evidence="1">The sequence shown here is derived from an EMBL/GenBank/DDBJ whole genome shotgun (WGS) entry which is preliminary data.</text>
</comment>
<dbReference type="SUPFAM" id="SSF52540">
    <property type="entry name" value="P-loop containing nucleoside triphosphate hydrolases"/>
    <property type="match status" value="1"/>
</dbReference>
<protein>
    <submittedName>
        <fullName evidence="1">Uncharacterized protein</fullName>
    </submittedName>
</protein>
<dbReference type="EMBL" id="AYKW01000035">
    <property type="protein sequence ID" value="PIL26848.1"/>
    <property type="molecule type" value="Genomic_DNA"/>
</dbReference>
<dbReference type="Proteomes" id="UP000230002">
    <property type="component" value="Unassembled WGS sequence"/>
</dbReference>
<dbReference type="STRING" id="1077348.A0A2G8RZW5"/>
<dbReference type="InterPro" id="IPR052980">
    <property type="entry name" value="Crinkler_effector"/>
</dbReference>
<dbReference type="OrthoDB" id="2747314at2759"/>